<dbReference type="EMBL" id="QKSB01000007">
    <property type="protein sequence ID" value="PZE16532.1"/>
    <property type="molecule type" value="Genomic_DNA"/>
</dbReference>
<proteinExistence type="predicted"/>
<gene>
    <name evidence="1" type="ORF">DNU06_11795</name>
</gene>
<dbReference type="OrthoDB" id="1201356at2"/>
<dbReference type="RefSeq" id="WP_111063548.1">
    <property type="nucleotide sequence ID" value="NZ_JBHUCU010000017.1"/>
</dbReference>
<comment type="caution">
    <text evidence="1">The sequence shown here is derived from an EMBL/GenBank/DDBJ whole genome shotgun (WGS) entry which is preliminary data.</text>
</comment>
<name>A0A2W1NLJ1_9FLAO</name>
<evidence type="ECO:0000313" key="1">
    <source>
        <dbReference type="EMBL" id="PZE16532.1"/>
    </source>
</evidence>
<reference evidence="1 2" key="1">
    <citation type="submission" date="2018-06" db="EMBL/GenBank/DDBJ databases">
        <title>The draft genome sequence of Crocinitomix sp. SM1701.</title>
        <authorList>
            <person name="Zhang X."/>
        </authorList>
    </citation>
    <scope>NUCLEOTIDE SEQUENCE [LARGE SCALE GENOMIC DNA]</scope>
    <source>
        <strain evidence="1 2">SM1701</strain>
    </source>
</reference>
<accession>A0A2W1NLJ1</accession>
<evidence type="ECO:0000313" key="2">
    <source>
        <dbReference type="Proteomes" id="UP000249248"/>
    </source>
</evidence>
<sequence length="126" mass="14716">MELDFIDNVNEFGENMVRLYNFDMAEAILFRDLIQTVVIEKKAKLNLAEVDFIAPRNCHLIMGLFKEDEGIFTLDSQTFYCALTLSGYEEMLRRIEPFCTKETISHRYLYEIDNPTDLLFAPAGTW</sequence>
<organism evidence="1 2">
    <name type="scientific">Putridiphycobacter roseus</name>
    <dbReference type="NCBI Taxonomy" id="2219161"/>
    <lineage>
        <taxon>Bacteria</taxon>
        <taxon>Pseudomonadati</taxon>
        <taxon>Bacteroidota</taxon>
        <taxon>Flavobacteriia</taxon>
        <taxon>Flavobacteriales</taxon>
        <taxon>Crocinitomicaceae</taxon>
        <taxon>Putridiphycobacter</taxon>
    </lineage>
</organism>
<dbReference type="Proteomes" id="UP000249248">
    <property type="component" value="Unassembled WGS sequence"/>
</dbReference>
<dbReference type="AlphaFoldDB" id="A0A2W1NLJ1"/>
<keyword evidence="2" id="KW-1185">Reference proteome</keyword>
<protein>
    <submittedName>
        <fullName evidence="1">Uncharacterized protein</fullName>
    </submittedName>
</protein>